<dbReference type="PANTHER" id="PTHR21678">
    <property type="entry name" value="GROWTH INHIBITION AND DIFFERENTIATION RELATED PROTEIN 88"/>
    <property type="match status" value="1"/>
</dbReference>
<dbReference type="InterPro" id="IPR012677">
    <property type="entry name" value="Nucleotide-bd_a/b_plait_sf"/>
</dbReference>
<reference evidence="2" key="3">
    <citation type="submission" date="2025-09" db="UniProtKB">
        <authorList>
            <consortium name="Ensembl"/>
        </authorList>
    </citation>
    <scope>IDENTIFICATION</scope>
</reference>
<feature type="region of interest" description="Disordered" evidence="1">
    <location>
        <begin position="605"/>
        <end position="664"/>
    </location>
</feature>
<dbReference type="Gene3D" id="3.30.70.330">
    <property type="match status" value="1"/>
</dbReference>
<dbReference type="AlphaFoldDB" id="A0A8I3X4Q6"/>
<evidence type="ECO:0000256" key="1">
    <source>
        <dbReference type="SAM" id="MobiDB-lite"/>
    </source>
</evidence>
<dbReference type="Ensembl" id="ENSCJAT00000121972.1">
    <property type="protein sequence ID" value="ENSCJAP00000087630.1"/>
    <property type="gene ID" value="ENSCJAG00000016839.5"/>
</dbReference>
<organism evidence="2 3">
    <name type="scientific">Callithrix jacchus</name>
    <name type="common">White-tufted-ear marmoset</name>
    <name type="synonym">Simia Jacchus</name>
    <dbReference type="NCBI Taxonomy" id="9483"/>
    <lineage>
        <taxon>Eukaryota</taxon>
        <taxon>Metazoa</taxon>
        <taxon>Chordata</taxon>
        <taxon>Craniata</taxon>
        <taxon>Vertebrata</taxon>
        <taxon>Euteleostomi</taxon>
        <taxon>Mammalia</taxon>
        <taxon>Eutheria</taxon>
        <taxon>Euarchontoglires</taxon>
        <taxon>Primates</taxon>
        <taxon>Haplorrhini</taxon>
        <taxon>Platyrrhini</taxon>
        <taxon>Cebidae</taxon>
        <taxon>Callitrichinae</taxon>
        <taxon>Callithrix</taxon>
        <taxon>Callithrix</taxon>
    </lineage>
</organism>
<reference evidence="2" key="2">
    <citation type="submission" date="2025-08" db="UniProtKB">
        <authorList>
            <consortium name="Ensembl"/>
        </authorList>
    </citation>
    <scope>IDENTIFICATION</scope>
</reference>
<protein>
    <submittedName>
        <fullName evidence="2">R3H domain and coiled-coil containing 1 like</fullName>
    </submittedName>
</protein>
<proteinExistence type="predicted"/>
<feature type="compositionally biased region" description="Basic and acidic residues" evidence="1">
    <location>
        <begin position="605"/>
        <end position="616"/>
    </location>
</feature>
<dbReference type="OMA" id="LCIKYEP"/>
<dbReference type="InterPro" id="IPR039884">
    <property type="entry name" value="R3HC1/R3HCL"/>
</dbReference>
<name>A0A8I3X4Q6_CALJA</name>
<feature type="compositionally biased region" description="Basic and acidic residues" evidence="1">
    <location>
        <begin position="151"/>
        <end position="164"/>
    </location>
</feature>
<gene>
    <name evidence="2" type="primary">R3HCC1L</name>
</gene>
<feature type="region of interest" description="Disordered" evidence="1">
    <location>
        <begin position="842"/>
        <end position="861"/>
    </location>
</feature>
<dbReference type="Proteomes" id="UP000008225">
    <property type="component" value="Chromosome 12"/>
</dbReference>
<keyword evidence="3" id="KW-1185">Reference proteome</keyword>
<dbReference type="PANTHER" id="PTHR21678:SF7">
    <property type="entry name" value="COILED-COIL DOMAIN-CONTAINING PROTEIN R3HCC1L"/>
    <property type="match status" value="1"/>
</dbReference>
<sequence>MTVHYKIFQTGSRAVLCFFECFFFFFFFSKTGSRSVTQAGVQWCDFGSHYHLHLLGSSDSAASASQVTGTTDCGGAMQQEAERCRVRARRPDMALYVPKARRGAVLLKTGDEEESCGSPNSVVKEKQKESSLSRKEVFRDKPEAPRLSISPDRKDHNCREGKKSSAKLRKDTCLQKTNSICSKRGTTESKEALSQGHQQGAPHAGVIPNTSLQRHFKPKKGECLEVETTDVTGHGSILPSRACSEISEAQFPSKPFRNVEFCDFVRHEPDGETFEDKDLESRIETDAKVLEILSEFPRVFSSVMKPENMIAPTKLSADSGIVQQGMQTSDGILKPNSGGITTTSVPGSPDGVFDQTCIDFESENVGGIASSTGFILDQKDTDSISETMGHISHKMITVSKLESTNDTVSPVMIRECEKNDSTADELHVKHKPPDTVVLAHETPRDNGFKNIADITNKACMMDTRGMSCSDRVTVDIPYVVAVRIADETSNNKHNFSKFIGMSADATPLPVARSGNDTENFSNLTACSDIYAESISSRFTESPGKLIESLSDCDSSLPIKKIAGSNCKTFLDSELTMLNGTKVLSDSAMGSDLGSTGDTTEALHEVRSAEEFKTKEQDDSEDIEFGMSPPNRESLSMETSIEPKATETSHTEGSTATEESWESMFNDDGDCLDPRLLQELSGNTKSRESIQEPRFDYYNHEVPDIDLSDCEFPHVIEIYDFPQEFRTEDLLRIFCSYQKKGFDIKWVDDTHALGVFSSPITARDALGIKHTMVKIRPLSQATRAAKAKARAYAEFLQPAKERPETSAALARRLVISALGVRSKQSKTEREAELKKLQEARERKRLEAKQREDVWEGRDQSAV</sequence>
<feature type="region of interest" description="Disordered" evidence="1">
    <location>
        <begin position="108"/>
        <end position="164"/>
    </location>
</feature>
<feature type="region of interest" description="Disordered" evidence="1">
    <location>
        <begin position="185"/>
        <end position="208"/>
    </location>
</feature>
<dbReference type="GeneTree" id="ENSGT00530000063711"/>
<evidence type="ECO:0000313" key="2">
    <source>
        <dbReference type="Ensembl" id="ENSCJAP00000087630.1"/>
    </source>
</evidence>
<reference evidence="2 3" key="1">
    <citation type="submission" date="2009-03" db="EMBL/GenBank/DDBJ databases">
        <authorList>
            <person name="Warren W."/>
            <person name="Ye L."/>
            <person name="Minx P."/>
            <person name="Worley K."/>
            <person name="Gibbs R."/>
            <person name="Wilson R.K."/>
        </authorList>
    </citation>
    <scope>NUCLEOTIDE SEQUENCE [LARGE SCALE GENOMIC DNA]</scope>
</reference>
<feature type="compositionally biased region" description="Basic and acidic residues" evidence="1">
    <location>
        <begin position="123"/>
        <end position="144"/>
    </location>
</feature>
<accession>A0A8I3X4Q6</accession>
<evidence type="ECO:0000313" key="3">
    <source>
        <dbReference type="Proteomes" id="UP000008225"/>
    </source>
</evidence>